<dbReference type="Proteomes" id="UP000232722">
    <property type="component" value="Unassembled WGS sequence"/>
</dbReference>
<keyword evidence="1" id="KW-1133">Transmembrane helix</keyword>
<reference evidence="2 3" key="2">
    <citation type="submission" date="2017-09" db="EMBL/GenBank/DDBJ databases">
        <title>Extensive intraspecific genome diversity in a model arbuscular mycorrhizal fungus.</title>
        <authorList>
            <person name="Chen E.C."/>
            <person name="Morin E."/>
            <person name="Beaudet D."/>
            <person name="Noel J."/>
            <person name="Ndikumana S."/>
            <person name="Charron P."/>
            <person name="St-Onge C."/>
            <person name="Giorgi J."/>
            <person name="Grigoriev I.V."/>
            <person name="Roux C."/>
            <person name="Martin F.M."/>
            <person name="Corradi N."/>
        </authorList>
    </citation>
    <scope>NUCLEOTIDE SEQUENCE [LARGE SCALE GENOMIC DNA]</scope>
    <source>
        <strain evidence="2 3">A5</strain>
    </source>
</reference>
<organism evidence="2 3">
    <name type="scientific">Rhizophagus irregularis</name>
    <dbReference type="NCBI Taxonomy" id="588596"/>
    <lineage>
        <taxon>Eukaryota</taxon>
        <taxon>Fungi</taxon>
        <taxon>Fungi incertae sedis</taxon>
        <taxon>Mucoromycota</taxon>
        <taxon>Glomeromycotina</taxon>
        <taxon>Glomeromycetes</taxon>
        <taxon>Glomerales</taxon>
        <taxon>Glomeraceae</taxon>
        <taxon>Rhizophagus</taxon>
    </lineage>
</organism>
<keyword evidence="1" id="KW-0472">Membrane</keyword>
<protein>
    <submittedName>
        <fullName evidence="2">Uncharacterized protein</fullName>
    </submittedName>
</protein>
<name>A0A2N0NUG3_9GLOM</name>
<evidence type="ECO:0000313" key="3">
    <source>
        <dbReference type="Proteomes" id="UP000232722"/>
    </source>
</evidence>
<evidence type="ECO:0000313" key="2">
    <source>
        <dbReference type="EMBL" id="PKB98206.1"/>
    </source>
</evidence>
<evidence type="ECO:0000256" key="1">
    <source>
        <dbReference type="SAM" id="Phobius"/>
    </source>
</evidence>
<sequence>MVFSKYPTVLKTNSIYIGQVDRHKTHSPYLLSVYFLFRNIMFSIWTIYAAIQDKTILYDALEKLKKKWVMKLREKSQTI</sequence>
<accession>A0A2N0NUG3</accession>
<gene>
    <name evidence="2" type="ORF">RhiirA5_431738</name>
</gene>
<dbReference type="AlphaFoldDB" id="A0A2N0NUG3"/>
<dbReference type="EMBL" id="LLXJ01002745">
    <property type="protein sequence ID" value="PKB98206.1"/>
    <property type="molecule type" value="Genomic_DNA"/>
</dbReference>
<reference evidence="2 3" key="1">
    <citation type="submission" date="2016-04" db="EMBL/GenBank/DDBJ databases">
        <title>Genome analyses suggest a sexual origin of heterokaryosis in a supposedly ancient asexual fungus.</title>
        <authorList>
            <person name="Ropars J."/>
            <person name="Sedzielewska K."/>
            <person name="Noel J."/>
            <person name="Charron P."/>
            <person name="Farinelli L."/>
            <person name="Marton T."/>
            <person name="Kruger M."/>
            <person name="Pelin A."/>
            <person name="Brachmann A."/>
            <person name="Corradi N."/>
        </authorList>
    </citation>
    <scope>NUCLEOTIDE SEQUENCE [LARGE SCALE GENOMIC DNA]</scope>
    <source>
        <strain evidence="2 3">A5</strain>
    </source>
</reference>
<comment type="caution">
    <text evidence="2">The sequence shown here is derived from an EMBL/GenBank/DDBJ whole genome shotgun (WGS) entry which is preliminary data.</text>
</comment>
<keyword evidence="1" id="KW-0812">Transmembrane</keyword>
<proteinExistence type="predicted"/>
<feature type="transmembrane region" description="Helical" evidence="1">
    <location>
        <begin position="29"/>
        <end position="51"/>
    </location>
</feature>